<dbReference type="InterPro" id="IPR003509">
    <property type="entry name" value="UPF0102_YraN-like"/>
</dbReference>
<evidence type="ECO:0000256" key="1">
    <source>
        <dbReference type="ARBA" id="ARBA00006738"/>
    </source>
</evidence>
<evidence type="ECO:0000256" key="2">
    <source>
        <dbReference type="HAMAP-Rule" id="MF_00048"/>
    </source>
</evidence>
<dbReference type="PANTHER" id="PTHR34039">
    <property type="entry name" value="UPF0102 PROTEIN YRAN"/>
    <property type="match status" value="1"/>
</dbReference>
<dbReference type="HAMAP" id="MF_00048">
    <property type="entry name" value="UPF0102"/>
    <property type="match status" value="1"/>
</dbReference>
<dbReference type="Pfam" id="PF02021">
    <property type="entry name" value="UPF0102"/>
    <property type="match status" value="1"/>
</dbReference>
<comment type="similarity">
    <text evidence="1 2">Belongs to the UPF0102 family.</text>
</comment>
<dbReference type="InterPro" id="IPR011335">
    <property type="entry name" value="Restrct_endonuc-II-like"/>
</dbReference>
<organism evidence="3 4">
    <name type="scientific">Candidatus Methylumidiphilus alinenensis</name>
    <dbReference type="NCBI Taxonomy" id="2202197"/>
    <lineage>
        <taxon>Bacteria</taxon>
        <taxon>Pseudomonadati</taxon>
        <taxon>Pseudomonadota</taxon>
        <taxon>Gammaproteobacteria</taxon>
        <taxon>Methylococcales</taxon>
        <taxon>Candidatus Methylumidiphilus</taxon>
    </lineage>
</organism>
<dbReference type="NCBIfam" id="NF009150">
    <property type="entry name" value="PRK12497.1-3"/>
    <property type="match status" value="1"/>
</dbReference>
<dbReference type="Proteomes" id="UP000249396">
    <property type="component" value="Unassembled WGS sequence"/>
</dbReference>
<dbReference type="CDD" id="cd20736">
    <property type="entry name" value="PoNe_Nuclease"/>
    <property type="match status" value="1"/>
</dbReference>
<accession>A0A2W4QF92</accession>
<dbReference type="GO" id="GO:0003676">
    <property type="term" value="F:nucleic acid binding"/>
    <property type="evidence" value="ECO:0007669"/>
    <property type="project" value="InterPro"/>
</dbReference>
<dbReference type="EMBL" id="QJPH01000544">
    <property type="protein sequence ID" value="PZN70733.1"/>
    <property type="molecule type" value="Genomic_DNA"/>
</dbReference>
<evidence type="ECO:0000313" key="4">
    <source>
        <dbReference type="Proteomes" id="UP000249396"/>
    </source>
</evidence>
<dbReference type="InterPro" id="IPR011856">
    <property type="entry name" value="tRNA_endonuc-like_dom_sf"/>
</dbReference>
<protein>
    <recommendedName>
        <fullName evidence="2">UPF0102 protein DM484_27930</fullName>
    </recommendedName>
</protein>
<dbReference type="NCBIfam" id="TIGR00252">
    <property type="entry name" value="YraN family protein"/>
    <property type="match status" value="1"/>
</dbReference>
<dbReference type="PANTHER" id="PTHR34039:SF1">
    <property type="entry name" value="UPF0102 PROTEIN YRAN"/>
    <property type="match status" value="1"/>
</dbReference>
<comment type="caution">
    <text evidence="3">The sequence shown here is derived from an EMBL/GenBank/DDBJ whole genome shotgun (WGS) entry which is preliminary data.</text>
</comment>
<gene>
    <name evidence="3" type="ORF">DM484_27930</name>
</gene>
<proteinExistence type="inferred from homology"/>
<dbReference type="Gene3D" id="3.40.1350.10">
    <property type="match status" value="1"/>
</dbReference>
<name>A0A2W4QF92_9GAMM</name>
<evidence type="ECO:0000313" key="3">
    <source>
        <dbReference type="EMBL" id="PZN70733.1"/>
    </source>
</evidence>
<dbReference type="AlphaFoldDB" id="A0A2W4QF92"/>
<sequence length="126" mass="13994">MLFHNEPSAAHLTAGQRAEDWALAFLQTQGLVLVERNYRCRGGEIDLVMRDGGKIVFVEVRYRANDSFGGALASVGTRKQARLIHAASHYLTTKHIDRPTRFDVAAVSPDQGKLALQWIKDAFQTG</sequence>
<dbReference type="SUPFAM" id="SSF52980">
    <property type="entry name" value="Restriction endonuclease-like"/>
    <property type="match status" value="1"/>
</dbReference>
<reference evidence="3 4" key="1">
    <citation type="journal article" date="2018" name="Aquat. Microb. Ecol.">
        <title>Gammaproteobacterial methanotrophs dominate.</title>
        <authorList>
            <person name="Rissanen A.J."/>
            <person name="Saarenheimo J."/>
            <person name="Tiirola M."/>
            <person name="Peura S."/>
            <person name="Aalto S.L."/>
            <person name="Karvinen A."/>
            <person name="Nykanen H."/>
        </authorList>
    </citation>
    <scope>NUCLEOTIDE SEQUENCE [LARGE SCALE GENOMIC DNA]</scope>
    <source>
        <strain evidence="3">AMbin10</strain>
    </source>
</reference>